<evidence type="ECO:0000256" key="1">
    <source>
        <dbReference type="ARBA" id="ARBA00000822"/>
    </source>
</evidence>
<dbReference type="SUPFAM" id="SSF57016">
    <property type="entry name" value="Plant lectins/antimicrobial peptides"/>
    <property type="match status" value="1"/>
</dbReference>
<keyword evidence="9 11" id="KW-0326">Glycosidase</keyword>
<keyword evidence="7" id="KW-0843">Virulence</keyword>
<keyword evidence="10" id="KW-0624">Polysaccharide degradation</keyword>
<evidence type="ECO:0000313" key="16">
    <source>
        <dbReference type="EMBL" id="KAL2868080.1"/>
    </source>
</evidence>
<dbReference type="SMART" id="SM00636">
    <property type="entry name" value="Glyco_18"/>
    <property type="match status" value="1"/>
</dbReference>
<dbReference type="InterPro" id="IPR029070">
    <property type="entry name" value="Chitinase_insertion_sf"/>
</dbReference>
<dbReference type="CDD" id="cd00118">
    <property type="entry name" value="LysM"/>
    <property type="match status" value="2"/>
</dbReference>
<feature type="domain" description="LysM" evidence="14">
    <location>
        <begin position="327"/>
        <end position="376"/>
    </location>
</feature>
<dbReference type="SUPFAM" id="SSF51445">
    <property type="entry name" value="(Trans)glycosidases"/>
    <property type="match status" value="1"/>
</dbReference>
<feature type="signal peptide" evidence="13">
    <location>
        <begin position="1"/>
        <end position="18"/>
    </location>
</feature>
<feature type="chain" id="PRO_5047326153" description="chitinase" evidence="13">
    <location>
        <begin position="19"/>
        <end position="864"/>
    </location>
</feature>
<keyword evidence="8" id="KW-0119">Carbohydrate metabolism</keyword>
<organism evidence="16 17">
    <name type="scientific">Aspergillus lucknowensis</name>
    <dbReference type="NCBI Taxonomy" id="176173"/>
    <lineage>
        <taxon>Eukaryota</taxon>
        <taxon>Fungi</taxon>
        <taxon>Dikarya</taxon>
        <taxon>Ascomycota</taxon>
        <taxon>Pezizomycotina</taxon>
        <taxon>Eurotiomycetes</taxon>
        <taxon>Eurotiomycetidae</taxon>
        <taxon>Eurotiales</taxon>
        <taxon>Aspergillaceae</taxon>
        <taxon>Aspergillus</taxon>
        <taxon>Aspergillus subgen. Nidulantes</taxon>
    </lineage>
</organism>
<dbReference type="SUPFAM" id="SSF54556">
    <property type="entry name" value="Chitinase insertion domain"/>
    <property type="match status" value="1"/>
</dbReference>
<dbReference type="CDD" id="cd02878">
    <property type="entry name" value="GH18_zymocin_alpha"/>
    <property type="match status" value="1"/>
</dbReference>
<protein>
    <recommendedName>
        <fullName evidence="3">chitinase</fullName>
        <ecNumber evidence="3">3.2.1.14</ecNumber>
    </recommendedName>
</protein>
<evidence type="ECO:0000256" key="11">
    <source>
        <dbReference type="RuleBase" id="RU000489"/>
    </source>
</evidence>
<dbReference type="InterPro" id="IPR053214">
    <property type="entry name" value="LysM12-like"/>
</dbReference>
<dbReference type="Gene3D" id="3.20.20.80">
    <property type="entry name" value="Glycosidases"/>
    <property type="match status" value="1"/>
</dbReference>
<evidence type="ECO:0000256" key="9">
    <source>
        <dbReference type="ARBA" id="ARBA00023295"/>
    </source>
</evidence>
<dbReference type="Pfam" id="PF00704">
    <property type="entry name" value="Glyco_hydro_18"/>
    <property type="match status" value="1"/>
</dbReference>
<evidence type="ECO:0000256" key="2">
    <source>
        <dbReference type="ARBA" id="ARBA00008682"/>
    </source>
</evidence>
<evidence type="ECO:0000256" key="10">
    <source>
        <dbReference type="ARBA" id="ARBA00023326"/>
    </source>
</evidence>
<dbReference type="EC" id="3.2.1.14" evidence="3"/>
<dbReference type="PROSITE" id="PS51910">
    <property type="entry name" value="GH18_2"/>
    <property type="match status" value="1"/>
</dbReference>
<feature type="domain" description="GH18" evidence="15">
    <location>
        <begin position="471"/>
        <end position="830"/>
    </location>
</feature>
<name>A0ABR4LU99_9EURO</name>
<dbReference type="InterPro" id="IPR001223">
    <property type="entry name" value="Glyco_hydro18_cat"/>
</dbReference>
<feature type="compositionally biased region" description="Acidic residues" evidence="12">
    <location>
        <begin position="822"/>
        <end position="864"/>
    </location>
</feature>
<evidence type="ECO:0000256" key="6">
    <source>
        <dbReference type="ARBA" id="ARBA00023024"/>
    </source>
</evidence>
<dbReference type="RefSeq" id="XP_070887059.1">
    <property type="nucleotide sequence ID" value="XM_071032764.1"/>
</dbReference>
<keyword evidence="6" id="KW-0146">Chitin degradation</keyword>
<dbReference type="GO" id="GO:0016787">
    <property type="term" value="F:hydrolase activity"/>
    <property type="evidence" value="ECO:0007669"/>
    <property type="project" value="UniProtKB-KW"/>
</dbReference>
<evidence type="ECO:0000256" key="8">
    <source>
        <dbReference type="ARBA" id="ARBA00023277"/>
    </source>
</evidence>
<dbReference type="GeneID" id="98147836"/>
<dbReference type="InterPro" id="IPR036861">
    <property type="entry name" value="Endochitinase-like_sf"/>
</dbReference>
<dbReference type="InterPro" id="IPR001579">
    <property type="entry name" value="Glyco_hydro_18_chit_AS"/>
</dbReference>
<evidence type="ECO:0000256" key="4">
    <source>
        <dbReference type="ARBA" id="ARBA00022669"/>
    </source>
</evidence>
<feature type="region of interest" description="Disordered" evidence="12">
    <location>
        <begin position="819"/>
        <end position="864"/>
    </location>
</feature>
<dbReference type="PROSITE" id="PS01095">
    <property type="entry name" value="GH18_1"/>
    <property type="match status" value="1"/>
</dbReference>
<dbReference type="EMBL" id="JBFXLQ010000015">
    <property type="protein sequence ID" value="KAL2868080.1"/>
    <property type="molecule type" value="Genomic_DNA"/>
</dbReference>
<reference evidence="16 17" key="1">
    <citation type="submission" date="2024-07" db="EMBL/GenBank/DDBJ databases">
        <title>Section-level genome sequencing and comparative genomics of Aspergillus sections Usti and Cavernicolus.</title>
        <authorList>
            <consortium name="Lawrence Berkeley National Laboratory"/>
            <person name="Nybo J.L."/>
            <person name="Vesth T.C."/>
            <person name="Theobald S."/>
            <person name="Frisvad J.C."/>
            <person name="Larsen T.O."/>
            <person name="Kjaerboelling I."/>
            <person name="Rothschild-Mancinelli K."/>
            <person name="Lyhne E.K."/>
            <person name="Kogle M.E."/>
            <person name="Barry K."/>
            <person name="Clum A."/>
            <person name="Na H."/>
            <person name="Ledsgaard L."/>
            <person name="Lin J."/>
            <person name="Lipzen A."/>
            <person name="Kuo A."/>
            <person name="Riley R."/>
            <person name="Mondo S."/>
            <person name="Labutti K."/>
            <person name="Haridas S."/>
            <person name="Pangalinan J."/>
            <person name="Salamov A.A."/>
            <person name="Simmons B.A."/>
            <person name="Magnuson J.K."/>
            <person name="Chen J."/>
            <person name="Drula E."/>
            <person name="Henrissat B."/>
            <person name="Wiebenga A."/>
            <person name="Lubbers R.J."/>
            <person name="Gomes A.C."/>
            <person name="Macurrencykelacurrency M.R."/>
            <person name="Stajich J."/>
            <person name="Grigoriev I.V."/>
            <person name="Mortensen U.H."/>
            <person name="De Vries R.P."/>
            <person name="Baker S.E."/>
            <person name="Andersen M.R."/>
        </authorList>
    </citation>
    <scope>NUCLEOTIDE SEQUENCE [LARGE SCALE GENOMIC DNA]</scope>
    <source>
        <strain evidence="16 17">CBS 449.75</strain>
    </source>
</reference>
<accession>A0ABR4LU99</accession>
<feature type="domain" description="LysM" evidence="14">
    <location>
        <begin position="263"/>
        <end position="308"/>
    </location>
</feature>
<comment type="similarity">
    <text evidence="2">Belongs to the glycosyl hydrolase 18 family. Chitinase class V subfamily.</text>
</comment>
<dbReference type="InterPro" id="IPR018392">
    <property type="entry name" value="LysM"/>
</dbReference>
<dbReference type="Pfam" id="PF01476">
    <property type="entry name" value="LysM"/>
    <property type="match status" value="2"/>
</dbReference>
<comment type="catalytic activity">
    <reaction evidence="1">
        <text>Random endo-hydrolysis of N-acetyl-beta-D-glucosaminide (1-&gt;4)-beta-linkages in chitin and chitodextrins.</text>
        <dbReference type="EC" id="3.2.1.14"/>
    </reaction>
</comment>
<feature type="region of interest" description="Disordered" evidence="12">
    <location>
        <begin position="239"/>
        <end position="259"/>
    </location>
</feature>
<evidence type="ECO:0000256" key="5">
    <source>
        <dbReference type="ARBA" id="ARBA00022801"/>
    </source>
</evidence>
<evidence type="ECO:0000256" key="12">
    <source>
        <dbReference type="SAM" id="MobiDB-lite"/>
    </source>
</evidence>
<sequence>MRRPLVVFIAAIWTVAEALCVRQSVCPAPCSSDPGKWTPYRSPDQLNACDRPVLLDFSSHGSYSPDAAFMVFACTLDDHLDAPSEARAPLRGERTEPDLLNSTITAINSHPESRLVDFVLAHFHTLLAQTPSRNARSLLWRLNGISVGVYSGAKAGDDSVISAIQGVQNWRFGPQPRKSAAIQLCGHDQDGDHTFGMAFDTSGNIGTVQKALNSWANGRCVENDEKMLHVEDISRGSRLPGIGRSNSNTDDIDSEPSEEHGCVTETVLSGDSCTTLAERCDISGDDFMQYNPEDSLCATLQPGQKVCCSSRVSIGEIPGMNHDGSCFSYTVQSDDTCFSIGEANSLDESNLSHFNDRKTWGWYGCDLLYPGQRICLSKGYPPAPAPKRDAVCGPTVPGTMTPTDGTTLSELNPCPLNACCNTLGKCGVSPEFCIREEGPTGNPGTAPADSKGCVSNCGLQILNNSAETTGFMRIGYFESFNLDRPCLHLHAKHINVSEYTHIHWGFATLNSTFHIQVNDTNNQWSDFLALEGVKKIVSFGCWGSSINSGSLGLLREAMHPANVDTFIVNIMTFVEDNKLDGVDFDWEYPGTSNGPSILLEWISDGPNYLAFLKRLRKIFSRNKTVSMTAPACYWYLRVFPLAEMWPHLDYIVYMTYDLHGQWDYGSTLAQDWCDGGNCLRSHVNLTETEYALAMITKAGVPRNIIAVGVASYGRAFGMTEAGCTGPECTFEGPQSAATPGPCTKTPGVLSNAEIEDLIIGNNFNELYYDEASDSEILVYDDTQWVAFMSRGTMARRMERYRDLGFAGTANWAIDLEYRSVDETEADDGGAVDEEPDDEEPDDDQPDNDEPGGEEPDEMDESSQE</sequence>
<evidence type="ECO:0000256" key="7">
    <source>
        <dbReference type="ARBA" id="ARBA00023026"/>
    </source>
</evidence>
<keyword evidence="5 11" id="KW-0378">Hydrolase</keyword>
<gene>
    <name evidence="16" type="ORF">BJX67DRAFT_380285</name>
</gene>
<evidence type="ECO:0000256" key="13">
    <source>
        <dbReference type="SAM" id="SignalP"/>
    </source>
</evidence>
<dbReference type="Gene3D" id="3.10.350.10">
    <property type="entry name" value="LysM domain"/>
    <property type="match status" value="2"/>
</dbReference>
<dbReference type="InterPro" id="IPR017853">
    <property type="entry name" value="GH"/>
</dbReference>
<dbReference type="PANTHER" id="PTHR47700">
    <property type="entry name" value="V CHITINASE, PUTATIVE (AFU_ORTHOLOGUE AFUA_6G13720)-RELATED"/>
    <property type="match status" value="1"/>
</dbReference>
<evidence type="ECO:0000256" key="3">
    <source>
        <dbReference type="ARBA" id="ARBA00012729"/>
    </source>
</evidence>
<dbReference type="InterPro" id="IPR011583">
    <property type="entry name" value="Chitinase_II/V-like_cat"/>
</dbReference>
<dbReference type="SMART" id="SM00257">
    <property type="entry name" value="LysM"/>
    <property type="match status" value="2"/>
</dbReference>
<evidence type="ECO:0000259" key="15">
    <source>
        <dbReference type="PROSITE" id="PS51910"/>
    </source>
</evidence>
<dbReference type="PROSITE" id="PS51782">
    <property type="entry name" value="LYSM"/>
    <property type="match status" value="2"/>
</dbReference>
<evidence type="ECO:0000313" key="17">
    <source>
        <dbReference type="Proteomes" id="UP001610432"/>
    </source>
</evidence>
<keyword evidence="13" id="KW-0732">Signal</keyword>
<dbReference type="SUPFAM" id="SSF54106">
    <property type="entry name" value="LysM domain"/>
    <property type="match status" value="2"/>
</dbReference>
<dbReference type="PANTHER" id="PTHR47700:SF2">
    <property type="entry name" value="CHITINASE"/>
    <property type="match status" value="1"/>
</dbReference>
<comment type="caution">
    <text evidence="16">The sequence shown here is derived from an EMBL/GenBank/DDBJ whole genome shotgun (WGS) entry which is preliminary data.</text>
</comment>
<dbReference type="Proteomes" id="UP001610432">
    <property type="component" value="Unassembled WGS sequence"/>
</dbReference>
<keyword evidence="4" id="KW-0147">Chitin-binding</keyword>
<evidence type="ECO:0000259" key="14">
    <source>
        <dbReference type="PROSITE" id="PS51782"/>
    </source>
</evidence>
<dbReference type="Gene3D" id="3.10.50.10">
    <property type="match status" value="1"/>
</dbReference>
<proteinExistence type="inferred from homology"/>
<keyword evidence="17" id="KW-1185">Reference proteome</keyword>
<dbReference type="InterPro" id="IPR036779">
    <property type="entry name" value="LysM_dom_sf"/>
</dbReference>